<protein>
    <submittedName>
        <fullName evidence="4">Osmotically-inducible lipoprotein OsmE</fullName>
    </submittedName>
</protein>
<dbReference type="NCBIfam" id="NF008423">
    <property type="entry name" value="PRK11251.1"/>
    <property type="match status" value="1"/>
</dbReference>
<dbReference type="Proteomes" id="UP000306753">
    <property type="component" value="Unassembled WGS sequence"/>
</dbReference>
<dbReference type="Gene3D" id="3.30.1450.10">
    <property type="match status" value="1"/>
</dbReference>
<dbReference type="RefSeq" id="WP_138407312.1">
    <property type="nucleotide sequence ID" value="NZ_QLAE01000006.1"/>
</dbReference>
<keyword evidence="5" id="KW-1185">Reference proteome</keyword>
<evidence type="ECO:0000313" key="5">
    <source>
        <dbReference type="Proteomes" id="UP000306753"/>
    </source>
</evidence>
<dbReference type="InterPro" id="IPR037873">
    <property type="entry name" value="BamE-like"/>
</dbReference>
<dbReference type="InterPro" id="IPR007450">
    <property type="entry name" value="BamE_dom"/>
</dbReference>
<dbReference type="Pfam" id="PF04355">
    <property type="entry name" value="BamE"/>
    <property type="match status" value="1"/>
</dbReference>
<reference evidence="4 5" key="1">
    <citation type="journal article" date="2017" name="Eur. J. Clin. Microbiol. Infect. Dis.">
        <title>Uncommonly isolated clinical Pseudomonas: identification and phylogenetic assignation.</title>
        <authorList>
            <person name="Mulet M."/>
            <person name="Gomila M."/>
            <person name="Ramirez A."/>
            <person name="Cardew S."/>
            <person name="Moore E.R."/>
            <person name="Lalucat J."/>
            <person name="Garcia-Valdes E."/>
        </authorList>
    </citation>
    <scope>NUCLEOTIDE SEQUENCE [LARGE SCALE GENOMIC DNA]</scope>
    <source>
        <strain evidence="4 5">SD129</strain>
    </source>
</reference>
<evidence type="ECO:0000259" key="3">
    <source>
        <dbReference type="Pfam" id="PF04355"/>
    </source>
</evidence>
<accession>A0A5R9QJC8</accession>
<evidence type="ECO:0000313" key="4">
    <source>
        <dbReference type="EMBL" id="TLX65397.1"/>
    </source>
</evidence>
<dbReference type="OrthoDB" id="7003922at2"/>
<evidence type="ECO:0000256" key="1">
    <source>
        <dbReference type="ARBA" id="ARBA00022729"/>
    </source>
</evidence>
<proteinExistence type="predicted"/>
<dbReference type="PROSITE" id="PS51257">
    <property type="entry name" value="PROKAR_LIPOPROTEIN"/>
    <property type="match status" value="1"/>
</dbReference>
<keyword evidence="4" id="KW-0449">Lipoprotein</keyword>
<comment type="caution">
    <text evidence="4">The sequence shown here is derived from an EMBL/GenBank/DDBJ whole genome shotgun (WGS) entry which is preliminary data.</text>
</comment>
<keyword evidence="1" id="KW-0732">Signal</keyword>
<name>A0A5R9QJC8_9GAMM</name>
<sequence>MIKATASLITIALLAGCAGHVQNPVDRVTFRDEPLVKDVRDGMTRAEVLTLGGEPSATSDRVASPGTCNDYILSHKGDQQPYFVSFDANGRVDGKGFLTCRQMDENQRARRL</sequence>
<dbReference type="GO" id="GO:0019867">
    <property type="term" value="C:outer membrane"/>
    <property type="evidence" value="ECO:0007669"/>
    <property type="project" value="InterPro"/>
</dbReference>
<dbReference type="EMBL" id="QLAG01000001">
    <property type="protein sequence ID" value="TLX65397.1"/>
    <property type="molecule type" value="Genomic_DNA"/>
</dbReference>
<dbReference type="AlphaFoldDB" id="A0A5R9QJC8"/>
<organism evidence="4 5">
    <name type="scientific">Stutzerimonas nosocomialis</name>
    <dbReference type="NCBI Taxonomy" id="1056496"/>
    <lineage>
        <taxon>Bacteria</taxon>
        <taxon>Pseudomonadati</taxon>
        <taxon>Pseudomonadota</taxon>
        <taxon>Gammaproteobacteria</taxon>
        <taxon>Pseudomonadales</taxon>
        <taxon>Pseudomonadaceae</taxon>
        <taxon>Stutzerimonas</taxon>
    </lineage>
</organism>
<gene>
    <name evidence="4" type="ORF">DN820_00555</name>
</gene>
<feature type="domain" description="Outer membrane protein assembly factor BamE" evidence="3">
    <location>
        <begin position="29"/>
        <end position="95"/>
    </location>
</feature>
<keyword evidence="2" id="KW-0472">Membrane</keyword>
<evidence type="ECO:0000256" key="2">
    <source>
        <dbReference type="ARBA" id="ARBA00023136"/>
    </source>
</evidence>